<gene>
    <name evidence="1" type="ORF">Cob_v007106</name>
</gene>
<sequence length="68" mass="8211">MISDPLSEPTDLRRYEKVANTTNFLQDQIDDNNDDFVVWTEFLARLFELKIENRYARERLSHMQPSNY</sequence>
<dbReference type="EMBL" id="AMCV02000018">
    <property type="protein sequence ID" value="TDZ20025.1"/>
    <property type="molecule type" value="Genomic_DNA"/>
</dbReference>
<evidence type="ECO:0000313" key="1">
    <source>
        <dbReference type="EMBL" id="TDZ20025.1"/>
    </source>
</evidence>
<name>A0A484FQQ2_COLOR</name>
<reference evidence="2" key="2">
    <citation type="journal article" date="2019" name="Mol. Plant Microbe Interact.">
        <title>Genome sequence resources for four phytopathogenic fungi from the Colletotrichum orbiculare species complex.</title>
        <authorList>
            <person name="Gan P."/>
            <person name="Tsushima A."/>
            <person name="Narusaka M."/>
            <person name="Narusaka Y."/>
            <person name="Takano Y."/>
            <person name="Kubo Y."/>
            <person name="Shirasu K."/>
        </authorList>
    </citation>
    <scope>GENOME REANNOTATION</scope>
    <source>
        <strain evidence="2">104-T / ATCC 96160 / CBS 514.97 / LARS 414 / MAFF 240422</strain>
    </source>
</reference>
<evidence type="ECO:0000313" key="2">
    <source>
        <dbReference type="Proteomes" id="UP000014480"/>
    </source>
</evidence>
<comment type="caution">
    <text evidence="1">The sequence shown here is derived from an EMBL/GenBank/DDBJ whole genome shotgun (WGS) entry which is preliminary data.</text>
</comment>
<accession>A0A484FQQ2</accession>
<dbReference type="Proteomes" id="UP000014480">
    <property type="component" value="Unassembled WGS sequence"/>
</dbReference>
<organism evidence="1 2">
    <name type="scientific">Colletotrichum orbiculare (strain 104-T / ATCC 96160 / CBS 514.97 / LARS 414 / MAFF 240422)</name>
    <name type="common">Cucumber anthracnose fungus</name>
    <name type="synonym">Colletotrichum lagenarium</name>
    <dbReference type="NCBI Taxonomy" id="1213857"/>
    <lineage>
        <taxon>Eukaryota</taxon>
        <taxon>Fungi</taxon>
        <taxon>Dikarya</taxon>
        <taxon>Ascomycota</taxon>
        <taxon>Pezizomycotina</taxon>
        <taxon>Sordariomycetes</taxon>
        <taxon>Hypocreomycetidae</taxon>
        <taxon>Glomerellales</taxon>
        <taxon>Glomerellaceae</taxon>
        <taxon>Colletotrichum</taxon>
        <taxon>Colletotrichum orbiculare species complex</taxon>
    </lineage>
</organism>
<reference evidence="2" key="1">
    <citation type="journal article" date="2013" name="New Phytol.">
        <title>Comparative genomic and transcriptomic analyses reveal the hemibiotrophic stage shift of Colletotrichum fungi.</title>
        <authorList>
            <person name="Gan P."/>
            <person name="Ikeda K."/>
            <person name="Irieda H."/>
            <person name="Narusaka M."/>
            <person name="O'Connell R.J."/>
            <person name="Narusaka Y."/>
            <person name="Takano Y."/>
            <person name="Kubo Y."/>
            <person name="Shirasu K."/>
        </authorList>
    </citation>
    <scope>NUCLEOTIDE SEQUENCE [LARGE SCALE GENOMIC DNA]</scope>
    <source>
        <strain evidence="2">104-T / ATCC 96160 / CBS 514.97 / LARS 414 / MAFF 240422</strain>
    </source>
</reference>
<proteinExistence type="predicted"/>
<dbReference type="AlphaFoldDB" id="A0A484FQQ2"/>
<protein>
    <submittedName>
        <fullName evidence="1">Uncharacterized protein</fullName>
    </submittedName>
</protein>
<keyword evidence="2" id="KW-1185">Reference proteome</keyword>